<keyword evidence="1" id="KW-0732">Signal</keyword>
<feature type="domain" description="M23ase beta-sheet core" evidence="2">
    <location>
        <begin position="260"/>
        <end position="363"/>
    </location>
</feature>
<reference evidence="3 4" key="1">
    <citation type="submission" date="2018-03" db="EMBL/GenBank/DDBJ databases">
        <authorList>
            <person name="Keele B.F."/>
        </authorList>
    </citation>
    <scope>NUCLEOTIDE SEQUENCE [LARGE SCALE GENOMIC DNA]</scope>
    <source>
        <strain evidence="3 4">CECT 8504</strain>
    </source>
</reference>
<evidence type="ECO:0000259" key="2">
    <source>
        <dbReference type="Pfam" id="PF01551"/>
    </source>
</evidence>
<dbReference type="RefSeq" id="WP_108892963.1">
    <property type="nucleotide sequence ID" value="NZ_ONZF01000002.1"/>
</dbReference>
<sequence>MTIRAVLLFLLLAAPLSAQPDPEALTRAAAAQLNAAAADLDAATEGYDRIDALTRVIRAYEDGLSAMRDGLRAAKVREDRVANRLGAESARFEAVLTALMAMERAPEATMLLHPSGPTATARAGMLMSDVTPALMGEVEALRADLREVTMLRSLQNAALTDLEDGLAAWQDARARLASAIEARAGLPRRITEDDETMQRLAANTQTLTDFADSLSALPPDEQSARMPDFATARGQLGLPASGRVVRGFEEADAAGVARPGWVLATAPGALVTTPWPATIRYRGPLLNYRNVMILEPEAGYLMVFAGMGKVYGATGEVLPAGAPIGVMGGLDEAGMAGFQREGEAVESQRLYIEVRQDSQPQDPADWFARDQG</sequence>
<accession>A0A2R8BSD9</accession>
<evidence type="ECO:0000313" key="3">
    <source>
        <dbReference type="EMBL" id="SPJ23094.1"/>
    </source>
</evidence>
<protein>
    <recommendedName>
        <fullName evidence="2">M23ase beta-sheet core domain-containing protein</fullName>
    </recommendedName>
</protein>
<dbReference type="OrthoDB" id="9809144at2"/>
<name>A0A2R8BSD9_9RHOB</name>
<feature type="signal peptide" evidence="1">
    <location>
        <begin position="1"/>
        <end position="20"/>
    </location>
</feature>
<gene>
    <name evidence="3" type="ORF">PAA8504_00899</name>
</gene>
<dbReference type="Pfam" id="PF01551">
    <property type="entry name" value="Peptidase_M23"/>
    <property type="match status" value="1"/>
</dbReference>
<dbReference type="Proteomes" id="UP000244912">
    <property type="component" value="Unassembled WGS sequence"/>
</dbReference>
<organism evidence="3 4">
    <name type="scientific">Palleronia abyssalis</name>
    <dbReference type="NCBI Taxonomy" id="1501240"/>
    <lineage>
        <taxon>Bacteria</taxon>
        <taxon>Pseudomonadati</taxon>
        <taxon>Pseudomonadota</taxon>
        <taxon>Alphaproteobacteria</taxon>
        <taxon>Rhodobacterales</taxon>
        <taxon>Roseobacteraceae</taxon>
        <taxon>Palleronia</taxon>
    </lineage>
</organism>
<evidence type="ECO:0000313" key="4">
    <source>
        <dbReference type="Proteomes" id="UP000244912"/>
    </source>
</evidence>
<dbReference type="InterPro" id="IPR011055">
    <property type="entry name" value="Dup_hybrid_motif"/>
</dbReference>
<dbReference type="InterPro" id="IPR016047">
    <property type="entry name" value="M23ase_b-sheet_dom"/>
</dbReference>
<proteinExistence type="predicted"/>
<dbReference type="EMBL" id="ONZF01000002">
    <property type="protein sequence ID" value="SPJ23094.1"/>
    <property type="molecule type" value="Genomic_DNA"/>
</dbReference>
<evidence type="ECO:0000256" key="1">
    <source>
        <dbReference type="SAM" id="SignalP"/>
    </source>
</evidence>
<feature type="chain" id="PRO_5015346863" description="M23ase beta-sheet core domain-containing protein" evidence="1">
    <location>
        <begin position="21"/>
        <end position="372"/>
    </location>
</feature>
<dbReference type="Gene3D" id="2.70.70.10">
    <property type="entry name" value="Glucose Permease (Domain IIA)"/>
    <property type="match status" value="1"/>
</dbReference>
<dbReference type="SUPFAM" id="SSF51261">
    <property type="entry name" value="Duplicated hybrid motif"/>
    <property type="match status" value="1"/>
</dbReference>
<keyword evidence="4" id="KW-1185">Reference proteome</keyword>
<dbReference type="AlphaFoldDB" id="A0A2R8BSD9"/>